<name>A0ABR1U854_9PEZI</name>
<reference evidence="2 3" key="1">
    <citation type="submission" date="2023-01" db="EMBL/GenBank/DDBJ databases">
        <title>Analysis of 21 Apiospora genomes using comparative genomics revels a genus with tremendous synthesis potential of carbohydrate active enzymes and secondary metabolites.</title>
        <authorList>
            <person name="Sorensen T."/>
        </authorList>
    </citation>
    <scope>NUCLEOTIDE SEQUENCE [LARGE SCALE GENOMIC DNA]</scope>
    <source>
        <strain evidence="2 3">CBS 33761</strain>
    </source>
</reference>
<keyword evidence="3" id="KW-1185">Reference proteome</keyword>
<evidence type="ECO:0000256" key="1">
    <source>
        <dbReference type="SAM" id="MobiDB-lite"/>
    </source>
</evidence>
<evidence type="ECO:0000313" key="2">
    <source>
        <dbReference type="EMBL" id="KAK8055076.1"/>
    </source>
</evidence>
<feature type="compositionally biased region" description="Polar residues" evidence="1">
    <location>
        <begin position="82"/>
        <end position="93"/>
    </location>
</feature>
<evidence type="ECO:0000313" key="3">
    <source>
        <dbReference type="Proteomes" id="UP001444661"/>
    </source>
</evidence>
<organism evidence="2 3">
    <name type="scientific">Apiospora rasikravindrae</name>
    <dbReference type="NCBI Taxonomy" id="990691"/>
    <lineage>
        <taxon>Eukaryota</taxon>
        <taxon>Fungi</taxon>
        <taxon>Dikarya</taxon>
        <taxon>Ascomycota</taxon>
        <taxon>Pezizomycotina</taxon>
        <taxon>Sordariomycetes</taxon>
        <taxon>Xylariomycetidae</taxon>
        <taxon>Amphisphaeriales</taxon>
        <taxon>Apiosporaceae</taxon>
        <taxon>Apiospora</taxon>
    </lineage>
</organism>
<feature type="region of interest" description="Disordered" evidence="1">
    <location>
        <begin position="45"/>
        <end position="93"/>
    </location>
</feature>
<comment type="caution">
    <text evidence="2">The sequence shown here is derived from an EMBL/GenBank/DDBJ whole genome shotgun (WGS) entry which is preliminary data.</text>
</comment>
<gene>
    <name evidence="2" type="ORF">PG993_000303</name>
</gene>
<dbReference type="EMBL" id="JAQQWK010000001">
    <property type="protein sequence ID" value="KAK8055076.1"/>
    <property type="molecule type" value="Genomic_DNA"/>
</dbReference>
<proteinExistence type="predicted"/>
<protein>
    <submittedName>
        <fullName evidence="2">Uncharacterized protein</fullName>
    </submittedName>
</protein>
<feature type="compositionally biased region" description="Basic and acidic residues" evidence="1">
    <location>
        <begin position="54"/>
        <end position="78"/>
    </location>
</feature>
<accession>A0ABR1U854</accession>
<dbReference type="Proteomes" id="UP001444661">
    <property type="component" value="Unassembled WGS sequence"/>
</dbReference>
<sequence>MDTALFSSTLWQSVSTSALIIKGHVPWSAPDDSLPATTLEPTDIDDLTAYHDGTVSEKEMGARDSSRYSRDRPREHHGTPTWDVNYNANLEIR</sequence>